<dbReference type="EC" id="2.7.13.3" evidence="2"/>
<accession>A0AAJ2DDC1</accession>
<keyword evidence="3" id="KW-0597">Phosphoprotein</keyword>
<dbReference type="RefSeq" id="WP_309047935.1">
    <property type="nucleotide sequence ID" value="NZ_JAVIGA010000020.1"/>
</dbReference>
<dbReference type="Pfam" id="PF02518">
    <property type="entry name" value="HATPase_c"/>
    <property type="match status" value="1"/>
</dbReference>
<feature type="domain" description="Histidine kinase" evidence="8">
    <location>
        <begin position="583"/>
        <end position="792"/>
    </location>
</feature>
<dbReference type="Proteomes" id="UP001224622">
    <property type="component" value="Unassembled WGS sequence"/>
</dbReference>
<keyword evidence="7" id="KW-0175">Coiled coil</keyword>
<keyword evidence="9" id="KW-0067">ATP-binding</keyword>
<evidence type="ECO:0000256" key="2">
    <source>
        <dbReference type="ARBA" id="ARBA00012438"/>
    </source>
</evidence>
<evidence type="ECO:0000256" key="6">
    <source>
        <dbReference type="ARBA" id="ARBA00023012"/>
    </source>
</evidence>
<evidence type="ECO:0000313" key="10">
    <source>
        <dbReference type="Proteomes" id="UP001224622"/>
    </source>
</evidence>
<evidence type="ECO:0000256" key="7">
    <source>
        <dbReference type="SAM" id="Coils"/>
    </source>
</evidence>
<keyword evidence="4" id="KW-0808">Transferase</keyword>
<feature type="coiled-coil region" evidence="7">
    <location>
        <begin position="539"/>
        <end position="566"/>
    </location>
</feature>
<dbReference type="SUPFAM" id="SSF55874">
    <property type="entry name" value="ATPase domain of HSP90 chaperone/DNA topoisomerase II/histidine kinase"/>
    <property type="match status" value="2"/>
</dbReference>
<dbReference type="GO" id="GO:0004673">
    <property type="term" value="F:protein histidine kinase activity"/>
    <property type="evidence" value="ECO:0007669"/>
    <property type="project" value="UniProtKB-EC"/>
</dbReference>
<dbReference type="InterPro" id="IPR050980">
    <property type="entry name" value="2C_sensor_his_kinase"/>
</dbReference>
<sequence length="792" mass="89541">MDATTGSKYHFKTHSDLKNIIGQDLINDDNIAIIELVKNGMDADAKNINIIFNKDSECIVIHDDGNGMSLFDLENKWLNIAYSEKKQISSKRRFLAGNKGVGRFACDRLGQRLDLFTKKENEDLLHLSLNWGAFEGLKNYNAIIQAVDIDIQTTTAELVEKNTGIKIKDHGTILLVTEVKLEWTRDKLLSLKRQLQKFVNPIAAFDRSMVSIVLFSKSEEKNDKLVDLYDRVNGEIENTVFEKLKFNTTYIDSKISEDGGKVTTTLSHDGEVIYTVVERNVFFDRMKNVSLIIHFMNPYKKSYFKRQSGIHVVDFGSIFLFINGYRVSPYGDRDNDWLQLNSRKAQGMRRHLGNRDVLGFVNIYDDANDFRIVSNREGVARNEAFNQLVKKPNGFVLNALTRLEKFVVEGLSWDQVSEDTRKKLTAGAFPGESSLPEGEVYIESSESKSRRIALDVLKIVDASPANTESLYIAPHILDSLSREKEESVSEILKKFDAYNGEVITRDVKLALNKIHDEFQKQKDELKKVSKSIAIKTRHVSKLVEVARNLSQDNKKLESEIKTKDSEILFSRLSSSTDQEQLLLLHHQSKLKANTVKGFLDRAINELNGSADKEKLFSLLEKALINTKKLVAVNNFATKANFKMKTENINADIASFIQQYLENVASENSAQNLNVRVIRNFDTPFTVKFKPIDIAIIFDNLASNSSRAQAKNFIVELSLHSENKMEVLVYDDGCGLSTEVTPSVAIFDKGVTTTTGSGLGLYHVKQTIEKINGTIEIFNSDKKGFCLLIGIYK</sequence>
<proteinExistence type="predicted"/>
<dbReference type="GO" id="GO:0005524">
    <property type="term" value="F:ATP binding"/>
    <property type="evidence" value="ECO:0007669"/>
    <property type="project" value="UniProtKB-KW"/>
</dbReference>
<evidence type="ECO:0000256" key="1">
    <source>
        <dbReference type="ARBA" id="ARBA00000085"/>
    </source>
</evidence>
<keyword evidence="5" id="KW-0418">Kinase</keyword>
<dbReference type="InterPro" id="IPR003594">
    <property type="entry name" value="HATPase_dom"/>
</dbReference>
<dbReference type="GO" id="GO:0000160">
    <property type="term" value="P:phosphorelay signal transduction system"/>
    <property type="evidence" value="ECO:0007669"/>
    <property type="project" value="UniProtKB-KW"/>
</dbReference>
<dbReference type="AlphaFoldDB" id="A0AAJ2DDC1"/>
<name>A0AAJ2DDC1_SERFO</name>
<dbReference type="Pfam" id="PF13589">
    <property type="entry name" value="HATPase_c_3"/>
    <property type="match status" value="1"/>
</dbReference>
<keyword evidence="9" id="KW-0547">Nucleotide-binding</keyword>
<dbReference type="InterPro" id="IPR036890">
    <property type="entry name" value="HATPase_C_sf"/>
</dbReference>
<evidence type="ECO:0000256" key="3">
    <source>
        <dbReference type="ARBA" id="ARBA00022553"/>
    </source>
</evidence>
<evidence type="ECO:0000259" key="8">
    <source>
        <dbReference type="PROSITE" id="PS50109"/>
    </source>
</evidence>
<gene>
    <name evidence="9" type="ORF">RDT67_17760</name>
</gene>
<dbReference type="PANTHER" id="PTHR44936">
    <property type="entry name" value="SENSOR PROTEIN CREC"/>
    <property type="match status" value="1"/>
</dbReference>
<organism evidence="9 10">
    <name type="scientific">Serratia fonticola</name>
    <dbReference type="NCBI Taxonomy" id="47917"/>
    <lineage>
        <taxon>Bacteria</taxon>
        <taxon>Pseudomonadati</taxon>
        <taxon>Pseudomonadota</taxon>
        <taxon>Gammaproteobacteria</taxon>
        <taxon>Enterobacterales</taxon>
        <taxon>Yersiniaceae</taxon>
        <taxon>Serratia</taxon>
    </lineage>
</organism>
<dbReference type="PROSITE" id="PS50109">
    <property type="entry name" value="HIS_KIN"/>
    <property type="match status" value="1"/>
</dbReference>
<keyword evidence="6" id="KW-0902">Two-component regulatory system</keyword>
<dbReference type="InterPro" id="IPR005467">
    <property type="entry name" value="His_kinase_dom"/>
</dbReference>
<dbReference type="Gene3D" id="3.30.565.10">
    <property type="entry name" value="Histidine kinase-like ATPase, C-terminal domain"/>
    <property type="match status" value="2"/>
</dbReference>
<evidence type="ECO:0000256" key="4">
    <source>
        <dbReference type="ARBA" id="ARBA00022679"/>
    </source>
</evidence>
<dbReference type="PANTHER" id="PTHR44936:SF9">
    <property type="entry name" value="SENSOR PROTEIN CREC"/>
    <property type="match status" value="1"/>
</dbReference>
<comment type="caution">
    <text evidence="9">The sequence shown here is derived from an EMBL/GenBank/DDBJ whole genome shotgun (WGS) entry which is preliminary data.</text>
</comment>
<dbReference type="EMBL" id="JAVIGA010000020">
    <property type="protein sequence ID" value="MDQ9128275.1"/>
    <property type="molecule type" value="Genomic_DNA"/>
</dbReference>
<protein>
    <recommendedName>
        <fullName evidence="2">histidine kinase</fullName>
        <ecNumber evidence="2">2.7.13.3</ecNumber>
    </recommendedName>
</protein>
<comment type="catalytic activity">
    <reaction evidence="1">
        <text>ATP + protein L-histidine = ADP + protein N-phospho-L-histidine.</text>
        <dbReference type="EC" id="2.7.13.3"/>
    </reaction>
</comment>
<reference evidence="9" key="1">
    <citation type="submission" date="2023-08" db="EMBL/GenBank/DDBJ databases">
        <title>The Comparative Genomic Analysis of Yersiniaceae from Polar Regions.</title>
        <authorList>
            <person name="Goncharov A."/>
            <person name="Aslanov B."/>
            <person name="Kolodzhieva V."/>
            <person name="Azarov D."/>
            <person name="Mochov A."/>
            <person name="Lebedeva E."/>
        </authorList>
    </citation>
    <scope>NUCLEOTIDE SEQUENCE</scope>
    <source>
        <strain evidence="9">Vf</strain>
    </source>
</reference>
<evidence type="ECO:0000256" key="5">
    <source>
        <dbReference type="ARBA" id="ARBA00022777"/>
    </source>
</evidence>
<evidence type="ECO:0000313" key="9">
    <source>
        <dbReference type="EMBL" id="MDQ9128275.1"/>
    </source>
</evidence>